<dbReference type="EMBL" id="MUXU01000094">
    <property type="protein sequence ID" value="OOR86815.1"/>
    <property type="molecule type" value="Genomic_DNA"/>
</dbReference>
<accession>A0A1S9ZTI3</accession>
<proteinExistence type="predicted"/>
<evidence type="ECO:0000313" key="2">
    <source>
        <dbReference type="EMBL" id="STZ13601.1"/>
    </source>
</evidence>
<dbReference type="SUPFAM" id="SSF47413">
    <property type="entry name" value="lambda repressor-like DNA-binding domains"/>
    <property type="match status" value="1"/>
</dbReference>
<organism evidence="1 3">
    <name type="scientific">Moraxella caviae</name>
    <dbReference type="NCBI Taxonomy" id="34060"/>
    <lineage>
        <taxon>Bacteria</taxon>
        <taxon>Pseudomonadati</taxon>
        <taxon>Pseudomonadota</taxon>
        <taxon>Gammaproteobacteria</taxon>
        <taxon>Moraxellales</taxon>
        <taxon>Moraxellaceae</taxon>
        <taxon>Moraxella</taxon>
    </lineage>
</organism>
<dbReference type="OrthoDB" id="5959816at2"/>
<gene>
    <name evidence="1" type="ORF">B0181_11410</name>
    <name evidence="2" type="ORF">NCTC10293_01179</name>
</gene>
<dbReference type="RefSeq" id="WP_078277606.1">
    <property type="nucleotide sequence ID" value="NZ_CAACXO010000079.1"/>
</dbReference>
<reference evidence="1 3" key="1">
    <citation type="submission" date="2017-02" db="EMBL/GenBank/DDBJ databases">
        <title>Draft genome sequence of Moraxella caviae CCUG 355 type strain.</title>
        <authorList>
            <person name="Engstrom-Jakobsson H."/>
            <person name="Salva-Serra F."/>
            <person name="Thorell K."/>
            <person name="Gonzales-Siles L."/>
            <person name="Karlsson R."/>
            <person name="Boulund F."/>
            <person name="Engstrand L."/>
            <person name="Moore E."/>
        </authorList>
    </citation>
    <scope>NUCLEOTIDE SEQUENCE [LARGE SCALE GENOMIC DNA]</scope>
    <source>
        <strain evidence="1 3">CCUG 355</strain>
    </source>
</reference>
<name>A0A1S9ZTI3_9GAMM</name>
<dbReference type="EMBL" id="UGQE01000002">
    <property type="protein sequence ID" value="STZ13601.1"/>
    <property type="molecule type" value="Genomic_DNA"/>
</dbReference>
<sequence>MVVAKETKNHGLVQPKKLTVSMVLDDIDKHPFDTSSERAERLGVDSDNLRAFIRRHNITIPVRIGSPLRGKANFADNEVLVGVESACCFADYLHIELVRLKMRHAHLSKIAGVSEATIQNWKIGASHPNYRALQNLATAGFDVGYLVSGVR</sequence>
<dbReference type="Gene3D" id="1.10.260.40">
    <property type="entry name" value="lambda repressor-like DNA-binding domains"/>
    <property type="match status" value="1"/>
</dbReference>
<evidence type="ECO:0000313" key="4">
    <source>
        <dbReference type="Proteomes" id="UP000255279"/>
    </source>
</evidence>
<keyword evidence="3" id="KW-1185">Reference proteome</keyword>
<dbReference type="InterPro" id="IPR010982">
    <property type="entry name" value="Lambda_DNA-bd_dom_sf"/>
</dbReference>
<dbReference type="Proteomes" id="UP000255279">
    <property type="component" value="Unassembled WGS sequence"/>
</dbReference>
<dbReference type="AlphaFoldDB" id="A0A1S9ZTI3"/>
<evidence type="ECO:0000313" key="3">
    <source>
        <dbReference type="Proteomes" id="UP000190435"/>
    </source>
</evidence>
<dbReference type="Proteomes" id="UP000190435">
    <property type="component" value="Unassembled WGS sequence"/>
</dbReference>
<reference evidence="2 4" key="2">
    <citation type="submission" date="2018-06" db="EMBL/GenBank/DDBJ databases">
        <authorList>
            <consortium name="Pathogen Informatics"/>
            <person name="Doyle S."/>
        </authorList>
    </citation>
    <scope>NUCLEOTIDE SEQUENCE [LARGE SCALE GENOMIC DNA]</scope>
    <source>
        <strain evidence="2 4">NCTC10293</strain>
    </source>
</reference>
<dbReference type="GO" id="GO:0003677">
    <property type="term" value="F:DNA binding"/>
    <property type="evidence" value="ECO:0007669"/>
    <property type="project" value="InterPro"/>
</dbReference>
<protein>
    <submittedName>
        <fullName evidence="1">Uncharacterized protein</fullName>
    </submittedName>
</protein>
<evidence type="ECO:0000313" key="1">
    <source>
        <dbReference type="EMBL" id="OOR86815.1"/>
    </source>
</evidence>